<organism evidence="2 3">
    <name type="scientific">Haloplanus salinus</name>
    <dbReference type="NCBI Taxonomy" id="1126245"/>
    <lineage>
        <taxon>Archaea</taxon>
        <taxon>Methanobacteriati</taxon>
        <taxon>Methanobacteriota</taxon>
        <taxon>Stenosarchaea group</taxon>
        <taxon>Halobacteria</taxon>
        <taxon>Halobacteriales</taxon>
        <taxon>Haloferacaceae</taxon>
        <taxon>Haloplanus</taxon>
    </lineage>
</organism>
<dbReference type="Proteomes" id="UP000252189">
    <property type="component" value="Unassembled WGS sequence"/>
</dbReference>
<dbReference type="OrthoDB" id="7442at2157"/>
<dbReference type="EMBL" id="QPHM01000001">
    <property type="protein sequence ID" value="RCU48551.1"/>
    <property type="molecule type" value="Genomic_DNA"/>
</dbReference>
<protein>
    <submittedName>
        <fullName evidence="2">SDR family NAD(P)-dependent oxidoreductase</fullName>
    </submittedName>
</protein>
<dbReference type="InterPro" id="IPR002347">
    <property type="entry name" value="SDR_fam"/>
</dbReference>
<gene>
    <name evidence="2" type="ORF">DU504_00365</name>
</gene>
<dbReference type="PROSITE" id="PS00061">
    <property type="entry name" value="ADH_SHORT"/>
    <property type="match status" value="1"/>
</dbReference>
<evidence type="ECO:0000256" key="1">
    <source>
        <dbReference type="ARBA" id="ARBA00006484"/>
    </source>
</evidence>
<sequence>MDLQETRAVVTGGSRGIGEAICLELAGRGAEVAIADIDEDGMADTVDRIESETDSTAEWYYLDLTDPALVDERTDQILDDLGGVEILVNNSGIMGPTAPLEDVTVDEWEETMDVNVRGQFLMCRALLPTMKEAGFGRIVNIASITGKNPLYNRAPYAVSKMGVIGLTRTLADEVGEHDVNVNAICPGSVAGPRIERVFEGQAEARDVPYEQVVEEAEAGSPRGELVQPEDVAQLAGFLCSPDADRITGQDINVSAGRVMF</sequence>
<dbReference type="SUPFAM" id="SSF51735">
    <property type="entry name" value="NAD(P)-binding Rossmann-fold domains"/>
    <property type="match status" value="1"/>
</dbReference>
<dbReference type="RefSeq" id="WP_114450183.1">
    <property type="nucleotide sequence ID" value="NZ_QPHM01000001.1"/>
</dbReference>
<dbReference type="Pfam" id="PF13561">
    <property type="entry name" value="adh_short_C2"/>
    <property type="match status" value="1"/>
</dbReference>
<dbReference type="PRINTS" id="PR00080">
    <property type="entry name" value="SDRFAMILY"/>
</dbReference>
<dbReference type="InterPro" id="IPR020904">
    <property type="entry name" value="Sc_DH/Rdtase_CS"/>
</dbReference>
<comment type="caution">
    <text evidence="2">The sequence shown here is derived from an EMBL/GenBank/DDBJ whole genome shotgun (WGS) entry which is preliminary data.</text>
</comment>
<name>A0A368NGN2_9EURY</name>
<evidence type="ECO:0000313" key="3">
    <source>
        <dbReference type="Proteomes" id="UP000252189"/>
    </source>
</evidence>
<proteinExistence type="inferred from homology"/>
<dbReference type="AlphaFoldDB" id="A0A368NGN2"/>
<dbReference type="InterPro" id="IPR050259">
    <property type="entry name" value="SDR"/>
</dbReference>
<evidence type="ECO:0000313" key="2">
    <source>
        <dbReference type="EMBL" id="RCU48551.1"/>
    </source>
</evidence>
<dbReference type="CDD" id="cd05233">
    <property type="entry name" value="SDR_c"/>
    <property type="match status" value="1"/>
</dbReference>
<dbReference type="PANTHER" id="PTHR42879:SF2">
    <property type="entry name" value="3-OXOACYL-[ACYL-CARRIER-PROTEIN] REDUCTASE FABG"/>
    <property type="match status" value="1"/>
</dbReference>
<dbReference type="FunFam" id="3.40.50.720:FF:000084">
    <property type="entry name" value="Short-chain dehydrogenase reductase"/>
    <property type="match status" value="1"/>
</dbReference>
<dbReference type="PANTHER" id="PTHR42879">
    <property type="entry name" value="3-OXOACYL-(ACYL-CARRIER-PROTEIN) REDUCTASE"/>
    <property type="match status" value="1"/>
</dbReference>
<dbReference type="InterPro" id="IPR036291">
    <property type="entry name" value="NAD(P)-bd_dom_sf"/>
</dbReference>
<dbReference type="GO" id="GO:0032787">
    <property type="term" value="P:monocarboxylic acid metabolic process"/>
    <property type="evidence" value="ECO:0007669"/>
    <property type="project" value="UniProtKB-ARBA"/>
</dbReference>
<reference evidence="2 3" key="1">
    <citation type="submission" date="2018-07" db="EMBL/GenBank/DDBJ databases">
        <title>Genome sequences of Haloplanus salinus JCM 18368T.</title>
        <authorList>
            <person name="Kim Y.B."/>
            <person name="Roh S.W."/>
        </authorList>
    </citation>
    <scope>NUCLEOTIDE SEQUENCE [LARGE SCALE GENOMIC DNA]</scope>
    <source>
        <strain evidence="2 3">JCM 18368</strain>
    </source>
</reference>
<keyword evidence="3" id="KW-1185">Reference proteome</keyword>
<comment type="similarity">
    <text evidence="1">Belongs to the short-chain dehydrogenases/reductases (SDR) family.</text>
</comment>
<dbReference type="PRINTS" id="PR00081">
    <property type="entry name" value="GDHRDH"/>
</dbReference>
<accession>A0A368NGN2</accession>
<dbReference type="NCBIfam" id="NF009466">
    <property type="entry name" value="PRK12826.1-2"/>
    <property type="match status" value="1"/>
</dbReference>
<dbReference type="Gene3D" id="3.40.50.720">
    <property type="entry name" value="NAD(P)-binding Rossmann-like Domain"/>
    <property type="match status" value="1"/>
</dbReference>